<proteinExistence type="predicted"/>
<feature type="non-terminal residue" evidence="1">
    <location>
        <position position="1"/>
    </location>
</feature>
<comment type="caution">
    <text evidence="1">The sequence shown here is derived from an EMBL/GenBank/DDBJ whole genome shotgun (WGS) entry which is preliminary data.</text>
</comment>
<evidence type="ECO:0000313" key="1">
    <source>
        <dbReference type="EMBL" id="RLE08087.1"/>
    </source>
</evidence>
<name>A0A497E327_UNCAE</name>
<dbReference type="AlphaFoldDB" id="A0A497E327"/>
<protein>
    <submittedName>
        <fullName evidence="1">Uncharacterized protein</fullName>
    </submittedName>
</protein>
<dbReference type="Proteomes" id="UP000279422">
    <property type="component" value="Unassembled WGS sequence"/>
</dbReference>
<evidence type="ECO:0000313" key="2">
    <source>
        <dbReference type="Proteomes" id="UP000279422"/>
    </source>
</evidence>
<dbReference type="EMBL" id="QMPZ01000119">
    <property type="protein sequence ID" value="RLE08087.1"/>
    <property type="molecule type" value="Genomic_DNA"/>
</dbReference>
<reference evidence="1 2" key="1">
    <citation type="submission" date="2018-06" db="EMBL/GenBank/DDBJ databases">
        <title>Extensive metabolic versatility and redundancy in microbially diverse, dynamic hydrothermal sediments.</title>
        <authorList>
            <person name="Dombrowski N."/>
            <person name="Teske A."/>
            <person name="Baker B.J."/>
        </authorList>
    </citation>
    <scope>NUCLEOTIDE SEQUENCE [LARGE SCALE GENOMIC DNA]</scope>
    <source>
        <strain evidence="1">B47_G16</strain>
    </source>
</reference>
<organism evidence="1 2">
    <name type="scientific">Aerophobetes bacterium</name>
    <dbReference type="NCBI Taxonomy" id="2030807"/>
    <lineage>
        <taxon>Bacteria</taxon>
        <taxon>Candidatus Aerophobota</taxon>
    </lineage>
</organism>
<sequence>SEEERIKAGKELFRLQAENLWVIGTVAQTPTPFVYSKRLGNISIAEKKNYYTINVLEAAEQWFFEE</sequence>
<gene>
    <name evidence="1" type="ORF">DRJ00_06935</name>
</gene>
<accession>A0A497E327</accession>